<reference evidence="2 3" key="1">
    <citation type="submission" date="2024-04" db="EMBL/GenBank/DDBJ databases">
        <title>Novel genus in family Flammeovirgaceae.</title>
        <authorList>
            <person name="Nguyen T.H."/>
            <person name="Vuong T.Q."/>
            <person name="Le H."/>
            <person name="Kim S.-G."/>
        </authorList>
    </citation>
    <scope>NUCLEOTIDE SEQUENCE [LARGE SCALE GENOMIC DNA]</scope>
    <source>
        <strain evidence="2 3">JCM 23209</strain>
    </source>
</reference>
<dbReference type="Gene3D" id="3.40.630.30">
    <property type="match status" value="1"/>
</dbReference>
<dbReference type="InterPro" id="IPR000182">
    <property type="entry name" value="GNAT_dom"/>
</dbReference>
<dbReference type="Proteomes" id="UP001403385">
    <property type="component" value="Unassembled WGS sequence"/>
</dbReference>
<protein>
    <submittedName>
        <fullName evidence="2">GNAT family N-acetyltransferase</fullName>
    </submittedName>
</protein>
<dbReference type="GO" id="GO:0016747">
    <property type="term" value="F:acyltransferase activity, transferring groups other than amino-acyl groups"/>
    <property type="evidence" value="ECO:0007669"/>
    <property type="project" value="InterPro"/>
</dbReference>
<keyword evidence="3" id="KW-1185">Reference proteome</keyword>
<evidence type="ECO:0000313" key="2">
    <source>
        <dbReference type="EMBL" id="MEN7551225.1"/>
    </source>
</evidence>
<gene>
    <name evidence="2" type="ORF">AAG747_25125</name>
</gene>
<accession>A0AAW9SHE3</accession>
<evidence type="ECO:0000259" key="1">
    <source>
        <dbReference type="PROSITE" id="PS51186"/>
    </source>
</evidence>
<dbReference type="PROSITE" id="PS51186">
    <property type="entry name" value="GNAT"/>
    <property type="match status" value="1"/>
</dbReference>
<proteinExistence type="predicted"/>
<sequence length="149" mass="17408">MTIIRKAREEEQDTIAVFQQNLAQETENLQLDPETVAKGVREVFLHPEMGYYLIAEADGKVIASSLVLYEWSDWRNGKVLWVHSVFVDAGYRGQGVFKSIYLHLKNEVLQNETLKGIRLYVDKTNQPAQEVYLRIGMSREHYELFEWMP</sequence>
<dbReference type="EMBL" id="JBDKWZ010000020">
    <property type="protein sequence ID" value="MEN7551225.1"/>
    <property type="molecule type" value="Genomic_DNA"/>
</dbReference>
<dbReference type="Pfam" id="PF00583">
    <property type="entry name" value="Acetyltransf_1"/>
    <property type="match status" value="1"/>
</dbReference>
<dbReference type="RefSeq" id="WP_346824005.1">
    <property type="nucleotide sequence ID" value="NZ_JBDKWZ010000020.1"/>
</dbReference>
<dbReference type="SUPFAM" id="SSF55729">
    <property type="entry name" value="Acyl-CoA N-acyltransferases (Nat)"/>
    <property type="match status" value="1"/>
</dbReference>
<evidence type="ECO:0000313" key="3">
    <source>
        <dbReference type="Proteomes" id="UP001403385"/>
    </source>
</evidence>
<dbReference type="InterPro" id="IPR016181">
    <property type="entry name" value="Acyl_CoA_acyltransferase"/>
</dbReference>
<comment type="caution">
    <text evidence="2">The sequence shown here is derived from an EMBL/GenBank/DDBJ whole genome shotgun (WGS) entry which is preliminary data.</text>
</comment>
<feature type="domain" description="N-acetyltransferase" evidence="1">
    <location>
        <begin position="2"/>
        <end position="149"/>
    </location>
</feature>
<name>A0AAW9SHE3_9BACT</name>
<dbReference type="CDD" id="cd04301">
    <property type="entry name" value="NAT_SF"/>
    <property type="match status" value="1"/>
</dbReference>
<organism evidence="2 3">
    <name type="scientific">Rapidithrix thailandica</name>
    <dbReference type="NCBI Taxonomy" id="413964"/>
    <lineage>
        <taxon>Bacteria</taxon>
        <taxon>Pseudomonadati</taxon>
        <taxon>Bacteroidota</taxon>
        <taxon>Cytophagia</taxon>
        <taxon>Cytophagales</taxon>
        <taxon>Flammeovirgaceae</taxon>
        <taxon>Rapidithrix</taxon>
    </lineage>
</organism>
<dbReference type="AlphaFoldDB" id="A0AAW9SHE3"/>